<feature type="region of interest" description="Disordered" evidence="1">
    <location>
        <begin position="125"/>
        <end position="179"/>
    </location>
</feature>
<evidence type="ECO:0000256" key="1">
    <source>
        <dbReference type="SAM" id="MobiDB-lite"/>
    </source>
</evidence>
<dbReference type="AlphaFoldDB" id="A0A1X6NRX4"/>
<reference evidence="2 3" key="1">
    <citation type="submission" date="2017-03" db="EMBL/GenBank/DDBJ databases">
        <title>WGS assembly of Porphyra umbilicalis.</title>
        <authorList>
            <person name="Brawley S.H."/>
            <person name="Blouin N.A."/>
            <person name="Ficko-Blean E."/>
            <person name="Wheeler G.L."/>
            <person name="Lohr M."/>
            <person name="Goodson H.V."/>
            <person name="Jenkins J.W."/>
            <person name="Blaby-Haas C.E."/>
            <person name="Helliwell K.E."/>
            <person name="Chan C."/>
            <person name="Marriage T."/>
            <person name="Bhattacharya D."/>
            <person name="Klein A.S."/>
            <person name="Badis Y."/>
            <person name="Brodie J."/>
            <person name="Cao Y."/>
            <person name="Collen J."/>
            <person name="Dittami S.M."/>
            <person name="Gachon C.M."/>
            <person name="Green B.R."/>
            <person name="Karpowicz S."/>
            <person name="Kim J.W."/>
            <person name="Kudahl U."/>
            <person name="Lin S."/>
            <person name="Michel G."/>
            <person name="Mittag M."/>
            <person name="Olson B.J."/>
            <person name="Pangilinan J."/>
            <person name="Peng Y."/>
            <person name="Qiu H."/>
            <person name="Shu S."/>
            <person name="Singer J.T."/>
            <person name="Smith A.G."/>
            <person name="Sprecher B.N."/>
            <person name="Wagner V."/>
            <person name="Wang W."/>
            <person name="Wang Z.-Y."/>
            <person name="Yan J."/>
            <person name="Yarish C."/>
            <person name="Zoeuner-Riek S."/>
            <person name="Zhuang Y."/>
            <person name="Zou Y."/>
            <person name="Lindquist E.A."/>
            <person name="Grimwood J."/>
            <person name="Barry K."/>
            <person name="Rokhsar D.S."/>
            <person name="Schmutz J."/>
            <person name="Stiller J.W."/>
            <person name="Grossman A.R."/>
            <person name="Prochnik S.E."/>
        </authorList>
    </citation>
    <scope>NUCLEOTIDE SEQUENCE [LARGE SCALE GENOMIC DNA]</scope>
    <source>
        <strain evidence="2">4086291</strain>
    </source>
</reference>
<sequence>MGHVMKAAVFVVDALVKQRTADVVSRANVDHTYLQLTPEAARGATVTSNVRGKASVFITLAFKKSSIMLNDDKGRERGRESPGLAPGSGSGSGDSGGGDSGGGCSGGLGSNGGGLCGGGLDGGGSGGGGSGGSASGVGGSGGGGSDGGSIGGGGSGAGGSGGSSSGGGNSGGAGSGGGGSAGAAYGGGTGGGGGAATVYEMALTGAVTTSVVRRSGARVLLVDGKRVAISKVHPEYTSFHFVDAPPTIATAFVEAVESGSEEAVYPFGQDSRLCLEKGYPSSTPVPMSFIQAGYRIAWPVGSIGPHVRLFDRPPLEEGSILLATACVWRVAAPNMAALLAREAESGSQESGQYAILLDEMPAVEVFGVVCALGQWGADYPFPSSRYENTAYAHFCKQHFVDLLFPSTMAEAHTANSMALAERSLVLWNALYIEG</sequence>
<gene>
    <name evidence="2" type="ORF">BU14_0546s0004</name>
</gene>
<keyword evidence="3" id="KW-1185">Reference proteome</keyword>
<evidence type="ECO:0000313" key="3">
    <source>
        <dbReference type="Proteomes" id="UP000218209"/>
    </source>
</evidence>
<organism evidence="2 3">
    <name type="scientific">Porphyra umbilicalis</name>
    <name type="common">Purple laver</name>
    <name type="synonym">Red alga</name>
    <dbReference type="NCBI Taxonomy" id="2786"/>
    <lineage>
        <taxon>Eukaryota</taxon>
        <taxon>Rhodophyta</taxon>
        <taxon>Bangiophyceae</taxon>
        <taxon>Bangiales</taxon>
        <taxon>Bangiaceae</taxon>
        <taxon>Porphyra</taxon>
    </lineage>
</organism>
<protein>
    <submittedName>
        <fullName evidence="2">Uncharacterized protein</fullName>
    </submittedName>
</protein>
<accession>A0A1X6NRX4</accession>
<evidence type="ECO:0000313" key="2">
    <source>
        <dbReference type="EMBL" id="OSX71364.1"/>
    </source>
</evidence>
<feature type="compositionally biased region" description="Gly residues" evidence="1">
    <location>
        <begin position="86"/>
        <end position="104"/>
    </location>
</feature>
<dbReference type="Proteomes" id="UP000218209">
    <property type="component" value="Unassembled WGS sequence"/>
</dbReference>
<proteinExistence type="predicted"/>
<dbReference type="EMBL" id="KV919142">
    <property type="protein sequence ID" value="OSX71364.1"/>
    <property type="molecule type" value="Genomic_DNA"/>
</dbReference>
<name>A0A1X6NRX4_PORUM</name>
<feature type="region of interest" description="Disordered" evidence="1">
    <location>
        <begin position="71"/>
        <end position="104"/>
    </location>
</feature>
<feature type="compositionally biased region" description="Basic and acidic residues" evidence="1">
    <location>
        <begin position="71"/>
        <end position="80"/>
    </location>
</feature>